<sequence>MRVFVLVVVRSGEGCVGVHPPSVWHFQQCLRARSPSCYHATAGGFLWTRDALFSSLHRTDVEDAFESDLKSAAAKLSATSAAPPRFFFFSALLDVGDNEDDADVVAMLLMELCVAWPGIIAAHMEVCRAGDGEPPPVRTRTPPATSSPVPPATSRECMAAESFLTSKLLVREETLLVLLADAVEATAAVQDAFLTRWGVHDAWDYTRALQGRSWWVSGGMVAVLPPEASEKIVEPFLMRELSRMKSGLIPLPRDPQGCSSLSETLEEVLAHALLERKLTESLGAHFRNEVVQRIESRALHRMTVVVPPAIALFLKGVPSSLLHECLLYHTVDCPLVAAKGSCGAVTQSPPERALCEVAPAASANTWAFPQQPALSPVHLQELQYRVAHDETQRLAELFREYDSLLSGGGYVRMPLAPISRFVLTQLLCQSELPSTLMLPFIRQHAGLTREDFDSPHPIDSASLRRRRTRPTEEEVVLGMKVTWAVERWTAALRRGAAAAAPASLPMWNEERILRKGGMCSWIEACIRDAKREAAELFSVSDIGQKGLGGEGEAYAASPGCAPPGALGDAADPLQRCRGAALEQLEERLFAPFPLSYRGSSTEWMRQAFREVAQEQALAALSMAQRGDVRAPWTESAAVRQGDTSPDVLGSSFSASDSDAAFDDDASGAGGFVAPTANETKNLLAQLTELEAALEGELARQAAGPAMCNDDSQTAGSGRGVGDSVAGDRERDVAPWLTAGDMQQVARNELFLQHVQLMESEMGKDQ</sequence>
<dbReference type="AlphaFoldDB" id="A0A836H8Q1"/>
<reference evidence="3" key="1">
    <citation type="journal article" date="2021" name="Microbiol. Resour. Announc.">
        <title>LGAAP: Leishmaniinae Genome Assembly and Annotation Pipeline.</title>
        <authorList>
            <person name="Almutairi H."/>
            <person name="Urbaniak M.D."/>
            <person name="Bates M.D."/>
            <person name="Jariyapan N."/>
            <person name="Kwakye-Nuako G."/>
            <person name="Thomaz-Soccol V."/>
            <person name="Al-Salem W.S."/>
            <person name="Dillon R.J."/>
            <person name="Bates P.A."/>
            <person name="Gatherer D."/>
        </authorList>
    </citation>
    <scope>NUCLEOTIDE SEQUENCE [LARGE SCALE GENOMIC DNA]</scope>
</reference>
<dbReference type="OrthoDB" id="273377at2759"/>
<feature type="region of interest" description="Disordered" evidence="1">
    <location>
        <begin position="132"/>
        <end position="153"/>
    </location>
</feature>
<feature type="compositionally biased region" description="Low complexity" evidence="1">
    <location>
        <begin position="138"/>
        <end position="153"/>
    </location>
</feature>
<proteinExistence type="predicted"/>
<accession>A0A836H8Q1</accession>
<reference evidence="3" key="2">
    <citation type="journal article" date="2021" name="Sci. Data">
        <title>Chromosome-scale genome sequencing, assembly and annotation of six genomes from subfamily Leishmaniinae.</title>
        <authorList>
            <person name="Almutairi H."/>
            <person name="Urbaniak M.D."/>
            <person name="Bates M.D."/>
            <person name="Jariyapan N."/>
            <person name="Kwakye-Nuako G."/>
            <person name="Thomaz Soccol V."/>
            <person name="Al-Salem W.S."/>
            <person name="Dillon R.J."/>
            <person name="Bates P.A."/>
            <person name="Gatherer D."/>
        </authorList>
    </citation>
    <scope>NUCLEOTIDE SEQUENCE [LARGE SCALE GENOMIC DNA]</scope>
</reference>
<name>A0A836H8Q1_9TRYP</name>
<evidence type="ECO:0000256" key="1">
    <source>
        <dbReference type="SAM" id="MobiDB-lite"/>
    </source>
</evidence>
<dbReference type="KEGG" id="lmat:92513879"/>
<gene>
    <name evidence="2" type="ORF">LSCM1_03834</name>
</gene>
<dbReference type="GeneID" id="92513879"/>
<evidence type="ECO:0000313" key="3">
    <source>
        <dbReference type="Proteomes" id="UP000673552"/>
    </source>
</evidence>
<protein>
    <submittedName>
        <fullName evidence="2">Uncharacterized protein</fullName>
    </submittedName>
</protein>
<comment type="caution">
    <text evidence="2">The sequence shown here is derived from an EMBL/GenBank/DDBJ whole genome shotgun (WGS) entry which is preliminary data.</text>
</comment>
<dbReference type="Proteomes" id="UP000673552">
    <property type="component" value="Unassembled WGS sequence"/>
</dbReference>
<dbReference type="RefSeq" id="XP_067176735.1">
    <property type="nucleotide sequence ID" value="XM_067321367.1"/>
</dbReference>
<feature type="region of interest" description="Disordered" evidence="1">
    <location>
        <begin position="703"/>
        <end position="726"/>
    </location>
</feature>
<evidence type="ECO:0000313" key="2">
    <source>
        <dbReference type="EMBL" id="KAG5472435.1"/>
    </source>
</evidence>
<organism evidence="2 3">
    <name type="scientific">Leishmania martiniquensis</name>
    <dbReference type="NCBI Taxonomy" id="1580590"/>
    <lineage>
        <taxon>Eukaryota</taxon>
        <taxon>Discoba</taxon>
        <taxon>Euglenozoa</taxon>
        <taxon>Kinetoplastea</taxon>
        <taxon>Metakinetoplastina</taxon>
        <taxon>Trypanosomatida</taxon>
        <taxon>Trypanosomatidae</taxon>
        <taxon>Leishmaniinae</taxon>
        <taxon>Leishmania</taxon>
    </lineage>
</organism>
<dbReference type="EMBL" id="JAFEUZ010000030">
    <property type="protein sequence ID" value="KAG5472435.1"/>
    <property type="molecule type" value="Genomic_DNA"/>
</dbReference>
<keyword evidence="3" id="KW-1185">Reference proteome</keyword>